<dbReference type="OrthoDB" id="10263272at2759"/>
<dbReference type="SUPFAM" id="SSF50978">
    <property type="entry name" value="WD40 repeat-like"/>
    <property type="match status" value="1"/>
</dbReference>
<dbReference type="GO" id="GO:0031145">
    <property type="term" value="P:anaphase-promoting complex-dependent catabolic process"/>
    <property type="evidence" value="ECO:0007669"/>
    <property type="project" value="TreeGrafter"/>
</dbReference>
<dbReference type="InterPro" id="IPR056150">
    <property type="entry name" value="WD40_CDC20-Fz"/>
</dbReference>
<dbReference type="PROSITE" id="PS50294">
    <property type="entry name" value="WD_REPEATS_REGION"/>
    <property type="match status" value="2"/>
</dbReference>
<accession>A0A7K5HTB6</accession>
<evidence type="ECO:0000256" key="3">
    <source>
        <dbReference type="ARBA" id="ARBA00022737"/>
    </source>
</evidence>
<evidence type="ECO:0000313" key="6">
    <source>
        <dbReference type="EMBL" id="NWS72439.1"/>
    </source>
</evidence>
<dbReference type="GO" id="GO:0005680">
    <property type="term" value="C:anaphase-promoting complex"/>
    <property type="evidence" value="ECO:0007669"/>
    <property type="project" value="TreeGrafter"/>
</dbReference>
<feature type="domain" description="CDC20/Fizzy WD40" evidence="5">
    <location>
        <begin position="1"/>
        <end position="268"/>
    </location>
</feature>
<dbReference type="GO" id="GO:1905786">
    <property type="term" value="P:positive regulation of anaphase-promoting complex-dependent catabolic process"/>
    <property type="evidence" value="ECO:0007669"/>
    <property type="project" value="TreeGrafter"/>
</dbReference>
<evidence type="ECO:0000313" key="7">
    <source>
        <dbReference type="Proteomes" id="UP000549499"/>
    </source>
</evidence>
<feature type="repeat" description="WD" evidence="4">
    <location>
        <begin position="237"/>
        <end position="268"/>
    </location>
</feature>
<proteinExistence type="inferred from homology"/>
<feature type="repeat" description="WD" evidence="4">
    <location>
        <begin position="118"/>
        <end position="149"/>
    </location>
</feature>
<feature type="non-terminal residue" evidence="6">
    <location>
        <position position="1"/>
    </location>
</feature>
<dbReference type="PANTHER" id="PTHR19918">
    <property type="entry name" value="CELL DIVISION CYCLE 20 CDC20 FIZZY -RELATED"/>
    <property type="match status" value="1"/>
</dbReference>
<name>A0A7K5HTB6_CROSL</name>
<protein>
    <submittedName>
        <fullName evidence="6">CDC20 protein</fullName>
    </submittedName>
</protein>
<dbReference type="Proteomes" id="UP000549499">
    <property type="component" value="Unassembled WGS sequence"/>
</dbReference>
<comment type="caution">
    <text evidence="6">The sequence shown here is derived from an EMBL/GenBank/DDBJ whole genome shotgun (WGS) entry which is preliminary data.</text>
</comment>
<dbReference type="InterPro" id="IPR015943">
    <property type="entry name" value="WD40/YVTN_repeat-like_dom_sf"/>
</dbReference>
<dbReference type="InterPro" id="IPR033010">
    <property type="entry name" value="Cdc20/Fizzy"/>
</dbReference>
<dbReference type="EMBL" id="VYZB01000289">
    <property type="protein sequence ID" value="NWS72439.1"/>
    <property type="molecule type" value="Genomic_DNA"/>
</dbReference>
<gene>
    <name evidence="6" type="primary">Cdc20</name>
    <name evidence="6" type="ORF">CROSUL_R13537</name>
</gene>
<feature type="repeat" description="WD" evidence="4">
    <location>
        <begin position="44"/>
        <end position="76"/>
    </location>
</feature>
<evidence type="ECO:0000259" key="5">
    <source>
        <dbReference type="Pfam" id="PF24807"/>
    </source>
</evidence>
<dbReference type="Gene3D" id="2.130.10.10">
    <property type="entry name" value="YVTN repeat-like/Quinoprotein amine dehydrogenase"/>
    <property type="match status" value="1"/>
</dbReference>
<evidence type="ECO:0000256" key="1">
    <source>
        <dbReference type="ARBA" id="ARBA00006445"/>
    </source>
</evidence>
<comment type="similarity">
    <text evidence="1">Belongs to the WD repeat CDC20/Fizzy family.</text>
</comment>
<dbReference type="SMART" id="SM00320">
    <property type="entry name" value="WD40"/>
    <property type="match status" value="5"/>
</dbReference>
<dbReference type="AlphaFoldDB" id="A0A7K5HTB6"/>
<keyword evidence="2 4" id="KW-0853">WD repeat</keyword>
<evidence type="ECO:0000256" key="2">
    <source>
        <dbReference type="ARBA" id="ARBA00022574"/>
    </source>
</evidence>
<keyword evidence="7" id="KW-1185">Reference proteome</keyword>
<dbReference type="GO" id="GO:1990757">
    <property type="term" value="F:ubiquitin ligase activator activity"/>
    <property type="evidence" value="ECO:0007669"/>
    <property type="project" value="TreeGrafter"/>
</dbReference>
<dbReference type="GO" id="GO:0010997">
    <property type="term" value="F:anaphase-promoting complex binding"/>
    <property type="evidence" value="ECO:0007669"/>
    <property type="project" value="InterPro"/>
</dbReference>
<dbReference type="PROSITE" id="PS50082">
    <property type="entry name" value="WD_REPEATS_2"/>
    <property type="match status" value="3"/>
</dbReference>
<dbReference type="PANTHER" id="PTHR19918:SF3">
    <property type="entry name" value="CELL DIVISION CYCLE PROTEIN 20 HOMOLOG"/>
    <property type="match status" value="1"/>
</dbReference>
<dbReference type="InterPro" id="IPR036322">
    <property type="entry name" value="WD40_repeat_dom_sf"/>
</dbReference>
<evidence type="ECO:0000256" key="4">
    <source>
        <dbReference type="PROSITE-ProRule" id="PRU00221"/>
    </source>
</evidence>
<organism evidence="6 7">
    <name type="scientific">Crotophaga sulcirostris</name>
    <name type="common">Groove-billed ani</name>
    <dbReference type="NCBI Taxonomy" id="33598"/>
    <lineage>
        <taxon>Eukaryota</taxon>
        <taxon>Metazoa</taxon>
        <taxon>Chordata</taxon>
        <taxon>Craniata</taxon>
        <taxon>Vertebrata</taxon>
        <taxon>Euteleostomi</taxon>
        <taxon>Archelosauria</taxon>
        <taxon>Archosauria</taxon>
        <taxon>Dinosauria</taxon>
        <taxon>Saurischia</taxon>
        <taxon>Theropoda</taxon>
        <taxon>Coelurosauria</taxon>
        <taxon>Aves</taxon>
        <taxon>Neognathae</taxon>
        <taxon>Neoaves</taxon>
        <taxon>Otidimorphae</taxon>
        <taxon>Cuculiformes</taxon>
        <taxon>Crotophagidae</taxon>
        <taxon>Crotophaga</taxon>
    </lineage>
</organism>
<keyword evidence="3" id="KW-0677">Repeat</keyword>
<reference evidence="6 7" key="1">
    <citation type="submission" date="2019-09" db="EMBL/GenBank/DDBJ databases">
        <title>Bird 10,000 Genomes (B10K) Project - Family phase.</title>
        <authorList>
            <person name="Zhang G."/>
        </authorList>
    </citation>
    <scope>NUCLEOTIDE SEQUENCE [LARGE SCALE GENOMIC DNA]</scope>
    <source>
        <strain evidence="6">B10K-DU-003-44</strain>
        <tissue evidence="6">Muscle</tissue>
    </source>
</reference>
<dbReference type="InterPro" id="IPR001680">
    <property type="entry name" value="WD40_rpt"/>
</dbReference>
<sequence length="297" mass="32311">LNLIEWSAQNIVAVALDGSVCLWNHTSAEVLKLLEMEQIADYVSLVWTEEENYLAVGTSNAELQLWDVQQQKHLRTMTNHSSCVGCLGWNSYIPSSGAQSGHIHHHDVRVAKRHVATLAGHTQEVCGVKWSLDGCYLASGGNDNLVNIWPSGEFACVKIFNAVKAVAWCPWQSSVLATGGGTSDRHIRVWNVSSGTCLHAVDAHSQVSSILWSPASKEFVSGHGFADNQLDGQATSSSGHTGRVLNMTMSPDGVTVASVAADKTLRLWRCFEMDPIKQKQREKAKSVRSSSIHPGIP</sequence>
<dbReference type="Pfam" id="PF24807">
    <property type="entry name" value="WD40_CDC20-Fz"/>
    <property type="match status" value="1"/>
</dbReference>
<feature type="non-terminal residue" evidence="6">
    <location>
        <position position="297"/>
    </location>
</feature>